<dbReference type="EMBL" id="CP014226">
    <property type="protein sequence ID" value="AMD01534.1"/>
    <property type="molecule type" value="Genomic_DNA"/>
</dbReference>
<accession>A0A125R0A0</accession>
<protein>
    <submittedName>
        <fullName evidence="1">Uncharacterized protein</fullName>
    </submittedName>
</protein>
<dbReference type="STRING" id="507626.LOKO_02474"/>
<reference evidence="1 2" key="1">
    <citation type="journal article" date="2016" name="Genome Announc.">
        <title>Draft Genome Sequence of 'Halomonas chromatireducens' Strain AGD 8-3, a Haloalkaliphilic Chromate- and Selenite-Reducing Gammaproteobacterium.</title>
        <authorList>
            <person name="Sharko F.S."/>
            <person name="Shapovalova A.A."/>
            <person name="Tsygankova S.V."/>
            <person name="Komova A.V."/>
            <person name="Boulygina E.S."/>
            <person name="Teslyuk A.B."/>
            <person name="Gotovtsev P.M."/>
            <person name="Namsaraev Z.B."/>
            <person name="Khijniak T.V."/>
            <person name="Nedoluzhko A.V."/>
            <person name="Vasilov R.G."/>
        </authorList>
    </citation>
    <scope>NUCLEOTIDE SEQUENCE [LARGE SCALE GENOMIC DNA]</scope>
    <source>
        <strain evidence="1 2">AGD 8-3</strain>
    </source>
</reference>
<evidence type="ECO:0000313" key="2">
    <source>
        <dbReference type="Proteomes" id="UP000063387"/>
    </source>
</evidence>
<organism evidence="1 2">
    <name type="scientific">Halomonas chromatireducens</name>
    <dbReference type="NCBI Taxonomy" id="507626"/>
    <lineage>
        <taxon>Bacteria</taxon>
        <taxon>Pseudomonadati</taxon>
        <taxon>Pseudomonadota</taxon>
        <taxon>Gammaproteobacteria</taxon>
        <taxon>Oceanospirillales</taxon>
        <taxon>Halomonadaceae</taxon>
        <taxon>Halomonas</taxon>
    </lineage>
</organism>
<sequence length="172" mass="18939">MEVGSANRFLLDQSQLQAFQAVERHSQLPEALKTSSENLLLLATLQLSKRSGMNIDLSHFERINVETAEDVGVIAKQLPDGSLELFPSVGDGYGLDEIEGRLGQLDLDERGGVIRIKNNVVILDEQKMSAVREVMNNRRIPAEGVADFIKSPSAFLDASLVNLDLGFSVLRF</sequence>
<dbReference type="KEGG" id="hco:LOKO_02474"/>
<dbReference type="PATRIC" id="fig|507626.3.peg.2471"/>
<evidence type="ECO:0000313" key="1">
    <source>
        <dbReference type="EMBL" id="AMD01534.1"/>
    </source>
</evidence>
<keyword evidence="2" id="KW-1185">Reference proteome</keyword>
<proteinExistence type="predicted"/>
<reference evidence="1 2" key="2">
    <citation type="submission" date="2016-02" db="EMBL/GenBank/DDBJ databases">
        <authorList>
            <person name="Wen L."/>
            <person name="He K."/>
            <person name="Yang H."/>
        </authorList>
    </citation>
    <scope>NUCLEOTIDE SEQUENCE [LARGE SCALE GENOMIC DNA]</scope>
    <source>
        <strain evidence="1 2">AGD 8-3</strain>
    </source>
</reference>
<name>A0A125R0A0_9GAMM</name>
<dbReference type="Proteomes" id="UP000063387">
    <property type="component" value="Chromosome"/>
</dbReference>
<gene>
    <name evidence="1" type="ORF">LOKO_02474</name>
</gene>
<dbReference type="AlphaFoldDB" id="A0A125R0A0"/>